<proteinExistence type="predicted"/>
<sequence length="91" mass="10348">MTSRQAFRECFTGISRNSTSKSVHFAARYIIEVMRSHQSSDSFLHSIAGFDDSSLSCVIAIESSIGWCESVFSKNVFGCKLILVRFRFIRR</sequence>
<evidence type="ECO:0000313" key="2">
    <source>
        <dbReference type="Proteomes" id="UP000785679"/>
    </source>
</evidence>
<organism evidence="1 2">
    <name type="scientific">Halteria grandinella</name>
    <dbReference type="NCBI Taxonomy" id="5974"/>
    <lineage>
        <taxon>Eukaryota</taxon>
        <taxon>Sar</taxon>
        <taxon>Alveolata</taxon>
        <taxon>Ciliophora</taxon>
        <taxon>Intramacronucleata</taxon>
        <taxon>Spirotrichea</taxon>
        <taxon>Stichotrichia</taxon>
        <taxon>Sporadotrichida</taxon>
        <taxon>Halteriidae</taxon>
        <taxon>Halteria</taxon>
    </lineage>
</organism>
<evidence type="ECO:0000313" key="1">
    <source>
        <dbReference type="EMBL" id="TNV75094.1"/>
    </source>
</evidence>
<accession>A0A8J8SY31</accession>
<dbReference type="EMBL" id="RRYP01016510">
    <property type="protein sequence ID" value="TNV75094.1"/>
    <property type="molecule type" value="Genomic_DNA"/>
</dbReference>
<gene>
    <name evidence="1" type="ORF">FGO68_gene14626</name>
</gene>
<protein>
    <submittedName>
        <fullName evidence="1">Uncharacterized protein</fullName>
    </submittedName>
</protein>
<dbReference type="Proteomes" id="UP000785679">
    <property type="component" value="Unassembled WGS sequence"/>
</dbReference>
<reference evidence="1" key="1">
    <citation type="submission" date="2019-06" db="EMBL/GenBank/DDBJ databases">
        <authorList>
            <person name="Zheng W."/>
        </authorList>
    </citation>
    <scope>NUCLEOTIDE SEQUENCE</scope>
    <source>
        <strain evidence="1">QDHG01</strain>
    </source>
</reference>
<comment type="caution">
    <text evidence="1">The sequence shown here is derived from an EMBL/GenBank/DDBJ whole genome shotgun (WGS) entry which is preliminary data.</text>
</comment>
<name>A0A8J8SY31_HALGN</name>
<dbReference type="AlphaFoldDB" id="A0A8J8SY31"/>
<keyword evidence="2" id="KW-1185">Reference proteome</keyword>